<dbReference type="PANTHER" id="PTHR12128:SF66">
    <property type="entry name" value="4-HYDROXY-2-OXOGLUTARATE ALDOLASE, MITOCHONDRIAL"/>
    <property type="match status" value="1"/>
</dbReference>
<dbReference type="AlphaFoldDB" id="A0A0R1JT41"/>
<organism evidence="7 8">
    <name type="scientific">Lacticaseibacillus nasuensis JCM 17158</name>
    <dbReference type="NCBI Taxonomy" id="1291734"/>
    <lineage>
        <taxon>Bacteria</taxon>
        <taxon>Bacillati</taxon>
        <taxon>Bacillota</taxon>
        <taxon>Bacilli</taxon>
        <taxon>Lactobacillales</taxon>
        <taxon>Lactobacillaceae</taxon>
        <taxon>Lacticaseibacillus</taxon>
    </lineage>
</organism>
<feature type="binding site" evidence="6">
    <location>
        <position position="196"/>
    </location>
    <ligand>
        <name>pyruvate</name>
        <dbReference type="ChEBI" id="CHEBI:15361"/>
    </ligand>
</feature>
<comment type="caution">
    <text evidence="7">The sequence shown here is derived from an EMBL/GenBank/DDBJ whole genome shotgun (WGS) entry which is preliminary data.</text>
</comment>
<proteinExistence type="inferred from homology"/>
<dbReference type="SMART" id="SM01130">
    <property type="entry name" value="DHDPS"/>
    <property type="match status" value="1"/>
</dbReference>
<dbReference type="InterPro" id="IPR020625">
    <property type="entry name" value="Schiff_base-form_aldolases_AS"/>
</dbReference>
<dbReference type="STRING" id="1291734.FD02_GL000071"/>
<evidence type="ECO:0000256" key="2">
    <source>
        <dbReference type="ARBA" id="ARBA00023239"/>
    </source>
</evidence>
<sequence>MVTPFDDDENVSLPRTKQLIEYLLQFDIAGLFILGTNGEAYTMTEEEKFRFAESVIQVVAGRTKVIVGTGLNSTKETITFSQRIAQLQPDAISLVSPSFVAPSQTELIAHYQAIADVVSVPCVLYNMPAKTGINIDPSSIKILSQHPNIIGIKDSSGSWDNFDGYLANRKDDDFTVIMGSDGKILEALQHGGDAAITGTGNLLTASAVNIYHAFKAGDLEAAKKYQGQVEPLRDVLHEATIPVSLKAALTAAGVAVGPARRPALMPEEGSKLAADIGQVVADYRAQGII</sequence>
<evidence type="ECO:0000256" key="4">
    <source>
        <dbReference type="PIRNR" id="PIRNR001365"/>
    </source>
</evidence>
<feature type="active site" description="Proton donor/acceptor" evidence="5">
    <location>
        <position position="125"/>
    </location>
</feature>
<evidence type="ECO:0000256" key="6">
    <source>
        <dbReference type="PIRSR" id="PIRSR001365-2"/>
    </source>
</evidence>
<evidence type="ECO:0000313" key="7">
    <source>
        <dbReference type="EMBL" id="KRK70890.1"/>
    </source>
</evidence>
<dbReference type="Proteomes" id="UP000051804">
    <property type="component" value="Unassembled WGS sequence"/>
</dbReference>
<dbReference type="GO" id="GO:0044281">
    <property type="term" value="P:small molecule metabolic process"/>
    <property type="evidence" value="ECO:0007669"/>
    <property type="project" value="UniProtKB-ARBA"/>
</dbReference>
<dbReference type="PIRSF" id="PIRSF001365">
    <property type="entry name" value="DHDPS"/>
    <property type="match status" value="1"/>
</dbReference>
<evidence type="ECO:0000256" key="3">
    <source>
        <dbReference type="ARBA" id="ARBA00023270"/>
    </source>
</evidence>
<evidence type="ECO:0000313" key="8">
    <source>
        <dbReference type="Proteomes" id="UP000051804"/>
    </source>
</evidence>
<reference evidence="7 8" key="1">
    <citation type="journal article" date="2015" name="Genome Announc.">
        <title>Expanding the biotechnology potential of lactobacilli through comparative genomics of 213 strains and associated genera.</title>
        <authorList>
            <person name="Sun Z."/>
            <person name="Harris H.M."/>
            <person name="McCann A."/>
            <person name="Guo C."/>
            <person name="Argimon S."/>
            <person name="Zhang W."/>
            <person name="Yang X."/>
            <person name="Jeffery I.B."/>
            <person name="Cooney J.C."/>
            <person name="Kagawa T.F."/>
            <person name="Liu W."/>
            <person name="Song Y."/>
            <person name="Salvetti E."/>
            <person name="Wrobel A."/>
            <person name="Rasinkangas P."/>
            <person name="Parkhill J."/>
            <person name="Rea M.C."/>
            <person name="O'Sullivan O."/>
            <person name="Ritari J."/>
            <person name="Douillard F.P."/>
            <person name="Paul Ross R."/>
            <person name="Yang R."/>
            <person name="Briner A.E."/>
            <person name="Felis G.E."/>
            <person name="de Vos W.M."/>
            <person name="Barrangou R."/>
            <person name="Klaenhammer T.R."/>
            <person name="Caufield P.W."/>
            <person name="Cui Y."/>
            <person name="Zhang H."/>
            <person name="O'Toole P.W."/>
        </authorList>
    </citation>
    <scope>NUCLEOTIDE SEQUENCE [LARGE SCALE GENOMIC DNA]</scope>
    <source>
        <strain evidence="7 8">JCM 17158</strain>
    </source>
</reference>
<keyword evidence="2 4" id="KW-0456">Lyase</keyword>
<accession>A0A0R1JT41</accession>
<dbReference type="GO" id="GO:0008840">
    <property type="term" value="F:4-hydroxy-tetrahydrodipicolinate synthase activity"/>
    <property type="evidence" value="ECO:0007669"/>
    <property type="project" value="TreeGrafter"/>
</dbReference>
<dbReference type="PATRIC" id="fig|1291734.4.peg.74"/>
<dbReference type="CDD" id="cd00408">
    <property type="entry name" value="DHDPS-like"/>
    <property type="match status" value="1"/>
</dbReference>
<dbReference type="Gene3D" id="3.20.20.70">
    <property type="entry name" value="Aldolase class I"/>
    <property type="match status" value="1"/>
</dbReference>
<dbReference type="SUPFAM" id="SSF51569">
    <property type="entry name" value="Aldolase"/>
    <property type="match status" value="1"/>
</dbReference>
<name>A0A0R1JT41_9LACO</name>
<comment type="similarity">
    <text evidence="1 4">Belongs to the DapA family.</text>
</comment>
<feature type="active site" description="Schiff-base intermediate with substrate" evidence="5">
    <location>
        <position position="153"/>
    </location>
</feature>
<keyword evidence="8" id="KW-1185">Reference proteome</keyword>
<keyword evidence="3" id="KW-0704">Schiff base</keyword>
<gene>
    <name evidence="7" type="ORF">FD02_GL000071</name>
</gene>
<dbReference type="InterPro" id="IPR002220">
    <property type="entry name" value="DapA-like"/>
</dbReference>
<protein>
    <submittedName>
        <fullName evidence="7">Dihydrodipicolinate synthase</fullName>
    </submittedName>
</protein>
<evidence type="ECO:0000256" key="1">
    <source>
        <dbReference type="ARBA" id="ARBA00007592"/>
    </source>
</evidence>
<dbReference type="PRINTS" id="PR00146">
    <property type="entry name" value="DHPICSNTHASE"/>
</dbReference>
<dbReference type="PROSITE" id="PS00666">
    <property type="entry name" value="DHDPS_2"/>
    <property type="match status" value="1"/>
</dbReference>
<dbReference type="PANTHER" id="PTHR12128">
    <property type="entry name" value="DIHYDRODIPICOLINATE SYNTHASE"/>
    <property type="match status" value="1"/>
</dbReference>
<dbReference type="InterPro" id="IPR013785">
    <property type="entry name" value="Aldolase_TIM"/>
</dbReference>
<dbReference type="Pfam" id="PF00701">
    <property type="entry name" value="DHDPS"/>
    <property type="match status" value="1"/>
</dbReference>
<dbReference type="EMBL" id="AZDJ01000030">
    <property type="protein sequence ID" value="KRK70890.1"/>
    <property type="molecule type" value="Genomic_DNA"/>
</dbReference>
<evidence type="ECO:0000256" key="5">
    <source>
        <dbReference type="PIRSR" id="PIRSR001365-1"/>
    </source>
</evidence>